<evidence type="ECO:0000313" key="1">
    <source>
        <dbReference type="EMBL" id="KKB62956.1"/>
    </source>
</evidence>
<evidence type="ECO:0000313" key="2">
    <source>
        <dbReference type="Proteomes" id="UP000033618"/>
    </source>
</evidence>
<sequence>MLIKHPNLRIAACIVMDDITSIQNSVVKGNVGSEGNVEFAGVSTSNRNLQRVWRRAATENCYGGADCHDDLADGNVLISARRDWL</sequence>
<organism evidence="1 2">
    <name type="scientific">Robbsia andropogonis</name>
    <dbReference type="NCBI Taxonomy" id="28092"/>
    <lineage>
        <taxon>Bacteria</taxon>
        <taxon>Pseudomonadati</taxon>
        <taxon>Pseudomonadota</taxon>
        <taxon>Betaproteobacteria</taxon>
        <taxon>Burkholderiales</taxon>
        <taxon>Burkholderiaceae</taxon>
        <taxon>Robbsia</taxon>
    </lineage>
</organism>
<reference evidence="1 2" key="1">
    <citation type="submission" date="2015-03" db="EMBL/GenBank/DDBJ databases">
        <title>Draft Genome Sequence of Burkholderia andropogonis type strain ICMP2807, isolated from Sorghum bicolor.</title>
        <authorList>
            <person name="Lopes-Santos L."/>
            <person name="Castro D.B."/>
            <person name="Ottoboni L.M."/>
            <person name="Park D."/>
            <person name="Weirc B.S."/>
            <person name="Destefano S.A."/>
        </authorList>
    </citation>
    <scope>NUCLEOTIDE SEQUENCE [LARGE SCALE GENOMIC DNA]</scope>
    <source>
        <strain evidence="1 2">ICMP2807</strain>
    </source>
</reference>
<dbReference type="EMBL" id="LAQU01000014">
    <property type="protein sequence ID" value="KKB62956.1"/>
    <property type="molecule type" value="Genomic_DNA"/>
</dbReference>
<proteinExistence type="predicted"/>
<dbReference type="STRING" id="28092.WM40_14460"/>
<dbReference type="Proteomes" id="UP000033618">
    <property type="component" value="Unassembled WGS sequence"/>
</dbReference>
<comment type="caution">
    <text evidence="1">The sequence shown here is derived from an EMBL/GenBank/DDBJ whole genome shotgun (WGS) entry which is preliminary data.</text>
</comment>
<name>A0A0F5JYI2_9BURK</name>
<gene>
    <name evidence="1" type="ORF">WM40_14460</name>
</gene>
<keyword evidence="2" id="KW-1185">Reference proteome</keyword>
<dbReference type="AlphaFoldDB" id="A0A0F5JYI2"/>
<protein>
    <submittedName>
        <fullName evidence="1">Uncharacterized protein</fullName>
    </submittedName>
</protein>
<accession>A0A0F5JYI2</accession>